<keyword evidence="2" id="KW-0963">Cytoplasm</keyword>
<keyword evidence="7" id="KW-1015">Disulfide bond</keyword>
<evidence type="ECO:0000256" key="10">
    <source>
        <dbReference type="ARBA" id="ARBA00023319"/>
    </source>
</evidence>
<dbReference type="SMART" id="SM00408">
    <property type="entry name" value="IGc2"/>
    <property type="match status" value="2"/>
</dbReference>
<dbReference type="InterPro" id="IPR013783">
    <property type="entry name" value="Ig-like_fold"/>
</dbReference>
<evidence type="ECO:0000256" key="11">
    <source>
        <dbReference type="ARBA" id="ARBA00046288"/>
    </source>
</evidence>
<evidence type="ECO:0000256" key="2">
    <source>
        <dbReference type="ARBA" id="ARBA00022490"/>
    </source>
</evidence>
<dbReference type="SMART" id="SM00409">
    <property type="entry name" value="IG"/>
    <property type="match status" value="3"/>
</dbReference>
<protein>
    <recommendedName>
        <fullName evidence="13">Ig-like domain-containing protein</fullName>
    </recommendedName>
</protein>
<evidence type="ECO:0000256" key="9">
    <source>
        <dbReference type="ARBA" id="ARBA00023306"/>
    </source>
</evidence>
<comment type="caution">
    <text evidence="14">The sequence shown here is derived from an EMBL/GenBank/DDBJ whole genome shotgun (WGS) entry which is preliminary data.</text>
</comment>
<organism evidence="14 15">
    <name type="scientific">Electrophorus voltai</name>
    <dbReference type="NCBI Taxonomy" id="2609070"/>
    <lineage>
        <taxon>Eukaryota</taxon>
        <taxon>Metazoa</taxon>
        <taxon>Chordata</taxon>
        <taxon>Craniata</taxon>
        <taxon>Vertebrata</taxon>
        <taxon>Euteleostomi</taxon>
        <taxon>Actinopterygii</taxon>
        <taxon>Neopterygii</taxon>
        <taxon>Teleostei</taxon>
        <taxon>Ostariophysi</taxon>
        <taxon>Gymnotiformes</taxon>
        <taxon>Gymnotoidei</taxon>
        <taxon>Gymnotidae</taxon>
        <taxon>Electrophorus</taxon>
    </lineage>
</organism>
<keyword evidence="3 12" id="KW-0812">Transmembrane</keyword>
<evidence type="ECO:0000256" key="7">
    <source>
        <dbReference type="ARBA" id="ARBA00023157"/>
    </source>
</evidence>
<feature type="transmembrane region" description="Helical" evidence="12">
    <location>
        <begin position="330"/>
        <end position="352"/>
    </location>
</feature>
<evidence type="ECO:0000256" key="4">
    <source>
        <dbReference type="ARBA" id="ARBA00022729"/>
    </source>
</evidence>
<comment type="subcellular location">
    <subcellularLocation>
        <location evidence="1">Cytoplasm</location>
    </subcellularLocation>
    <subcellularLocation>
        <location evidence="11">Endomembrane system</location>
        <topology evidence="11">Single-pass type I membrane protein</topology>
    </subcellularLocation>
</comment>
<evidence type="ECO:0000256" key="3">
    <source>
        <dbReference type="ARBA" id="ARBA00022692"/>
    </source>
</evidence>
<keyword evidence="9" id="KW-0131">Cell cycle</keyword>
<keyword evidence="8" id="KW-0325">Glycoprotein</keyword>
<dbReference type="EMBL" id="JAROKS010000003">
    <property type="protein sequence ID" value="KAK1805056.1"/>
    <property type="molecule type" value="Genomic_DNA"/>
</dbReference>
<feature type="non-terminal residue" evidence="14">
    <location>
        <position position="1"/>
    </location>
</feature>
<evidence type="ECO:0000259" key="13">
    <source>
        <dbReference type="PROSITE" id="PS50835"/>
    </source>
</evidence>
<dbReference type="PANTHER" id="PTHR44888:SF1">
    <property type="entry name" value="HEPACAM FAMILY MEMBER 2"/>
    <property type="match status" value="1"/>
</dbReference>
<dbReference type="GO" id="GO:0005737">
    <property type="term" value="C:cytoplasm"/>
    <property type="evidence" value="ECO:0007669"/>
    <property type="project" value="UniProtKB-SubCell"/>
</dbReference>
<keyword evidence="10" id="KW-0393">Immunoglobulin domain</keyword>
<dbReference type="InterPro" id="IPR036179">
    <property type="entry name" value="Ig-like_dom_sf"/>
</dbReference>
<reference evidence="14" key="1">
    <citation type="submission" date="2023-03" db="EMBL/GenBank/DDBJ databases">
        <title>Electrophorus voltai genome.</title>
        <authorList>
            <person name="Bian C."/>
        </authorList>
    </citation>
    <scope>NUCLEOTIDE SEQUENCE</scope>
    <source>
        <strain evidence="14">CB-2022</strain>
        <tissue evidence="14">Muscle</tissue>
    </source>
</reference>
<keyword evidence="6 12" id="KW-0472">Membrane</keyword>
<evidence type="ECO:0000256" key="5">
    <source>
        <dbReference type="ARBA" id="ARBA00022989"/>
    </source>
</evidence>
<dbReference type="InterPro" id="IPR007110">
    <property type="entry name" value="Ig-like_dom"/>
</dbReference>
<dbReference type="InterPro" id="IPR003598">
    <property type="entry name" value="Ig_sub2"/>
</dbReference>
<evidence type="ECO:0000256" key="12">
    <source>
        <dbReference type="SAM" id="Phobius"/>
    </source>
</evidence>
<keyword evidence="15" id="KW-1185">Reference proteome</keyword>
<evidence type="ECO:0000256" key="6">
    <source>
        <dbReference type="ARBA" id="ARBA00023136"/>
    </source>
</evidence>
<accession>A0AAD8ZTP0</accession>
<dbReference type="Proteomes" id="UP001239994">
    <property type="component" value="Unassembled WGS sequence"/>
</dbReference>
<dbReference type="GO" id="GO:0012505">
    <property type="term" value="C:endomembrane system"/>
    <property type="evidence" value="ECO:0007669"/>
    <property type="project" value="UniProtKB-SubCell"/>
</dbReference>
<evidence type="ECO:0000313" key="14">
    <source>
        <dbReference type="EMBL" id="KAK1805056.1"/>
    </source>
</evidence>
<dbReference type="SUPFAM" id="SSF48726">
    <property type="entry name" value="Immunoglobulin"/>
    <property type="match status" value="2"/>
</dbReference>
<evidence type="ECO:0000256" key="8">
    <source>
        <dbReference type="ARBA" id="ARBA00023180"/>
    </source>
</evidence>
<dbReference type="Pfam" id="PF13927">
    <property type="entry name" value="Ig_3"/>
    <property type="match status" value="1"/>
</dbReference>
<gene>
    <name evidence="14" type="ORF">P4O66_019409</name>
</gene>
<dbReference type="PANTHER" id="PTHR44888">
    <property type="entry name" value="HEPACAM FAMILY MEMBER 2-RELATED"/>
    <property type="match status" value="1"/>
</dbReference>
<dbReference type="Gene3D" id="2.60.40.10">
    <property type="entry name" value="Immunoglobulins"/>
    <property type="match status" value="2"/>
</dbReference>
<dbReference type="InterPro" id="IPR052280">
    <property type="entry name" value="HEPACAM_domain"/>
</dbReference>
<dbReference type="PROSITE" id="PS50835">
    <property type="entry name" value="IG_LIKE"/>
    <property type="match status" value="1"/>
</dbReference>
<evidence type="ECO:0000313" key="15">
    <source>
        <dbReference type="Proteomes" id="UP001239994"/>
    </source>
</evidence>
<proteinExistence type="predicted"/>
<sequence>DFPFFFCLKGTNTELIRVKPIVHGTKGEPLHLPVEIDFGVTGVQFQGTWYQTSPRLTHLVTFDNNRSIPNLLLKDTLVLSLPNISLSFKRLDESAEGDYQLSINIFFPGQNKSVTVTKTISITVNVPLSTPIIEKSSEAPLVEDNDNVTLTCTVEDGSKAKYQWLKNGQPVRPSERHLFLQNNSTLLIHPVKKEDMGRYSCVVKNPISLSHSRAMDLSVFYGPYNLEVNSNQGQKIGEVFTVDPGELVFFDCLADSNPPNTCVWISRTNNSTEVLMTGPRFEVPSHKLAQPTKFLCRAFNNVTQKQDETHFTLVVAASRGREKHVQGESAVSPLVIITITSMLIIMCMFVFVRRTCHPKRGRIFTLFWRSYYHLLWLFSYRPNPDQKGLHRSVVAMWGGSSKPGFPCRKRKNRHKNKWADNSCLRVRHTFRPSVKHCSVLLGHEDATEDFGIYEFVTIPGKMESAQASSRSLARLDSVRDLHTTIYDVIRHVPETPTLSLLK</sequence>
<dbReference type="AlphaFoldDB" id="A0AAD8ZTP0"/>
<evidence type="ECO:0000256" key="1">
    <source>
        <dbReference type="ARBA" id="ARBA00004496"/>
    </source>
</evidence>
<keyword evidence="4" id="KW-0732">Signal</keyword>
<keyword evidence="5 12" id="KW-1133">Transmembrane helix</keyword>
<feature type="domain" description="Ig-like" evidence="13">
    <location>
        <begin position="131"/>
        <end position="218"/>
    </location>
</feature>
<name>A0AAD8ZTP0_9TELE</name>
<dbReference type="InterPro" id="IPR003599">
    <property type="entry name" value="Ig_sub"/>
</dbReference>